<dbReference type="Proteomes" id="UP000029922">
    <property type="component" value="Unassembled WGS sequence"/>
</dbReference>
<dbReference type="Proteomes" id="UP000255139">
    <property type="component" value="Unassembled WGS sequence"/>
</dbReference>
<evidence type="ECO:0000256" key="3">
    <source>
        <dbReference type="ARBA" id="ARBA00022723"/>
    </source>
</evidence>
<dbReference type="CDD" id="cd07714">
    <property type="entry name" value="RNaseJ_MBL-fold"/>
    <property type="match status" value="1"/>
</dbReference>
<feature type="compositionally biased region" description="Polar residues" evidence="10">
    <location>
        <begin position="1"/>
        <end position="13"/>
    </location>
</feature>
<keyword evidence="4 9" id="KW-0255">Endonuclease</keyword>
<keyword evidence="6" id="KW-0862">Zinc</keyword>
<keyword evidence="9" id="KW-0698">rRNA processing</keyword>
<evidence type="ECO:0000256" key="4">
    <source>
        <dbReference type="ARBA" id="ARBA00022759"/>
    </source>
</evidence>
<evidence type="ECO:0000256" key="9">
    <source>
        <dbReference type="HAMAP-Rule" id="MF_01491"/>
    </source>
</evidence>
<dbReference type="NCBIfam" id="TIGR00649">
    <property type="entry name" value="MG423"/>
    <property type="match status" value="1"/>
</dbReference>
<evidence type="ECO:0000313" key="15">
    <source>
        <dbReference type="Proteomes" id="UP000255139"/>
    </source>
</evidence>
<dbReference type="InterPro" id="IPR001587">
    <property type="entry name" value="RNase_J_CS"/>
</dbReference>
<keyword evidence="15" id="KW-1185">Reference proteome</keyword>
<keyword evidence="7 9" id="KW-0269">Exonuclease</keyword>
<dbReference type="AlphaFoldDB" id="A0A377PTI5"/>
<feature type="region of interest" description="Disordered" evidence="10">
    <location>
        <begin position="1"/>
        <end position="69"/>
    </location>
</feature>
<feature type="domain" description="Metallo-beta-lactamase" evidence="11">
    <location>
        <begin position="182"/>
        <end position="378"/>
    </location>
</feature>
<proteinExistence type="inferred from homology"/>
<organism evidence="12 15">
    <name type="scientific">Helicobacter muridarum</name>
    <dbReference type="NCBI Taxonomy" id="216"/>
    <lineage>
        <taxon>Bacteria</taxon>
        <taxon>Pseudomonadati</taxon>
        <taxon>Campylobacterota</taxon>
        <taxon>Epsilonproteobacteria</taxon>
        <taxon>Campylobacterales</taxon>
        <taxon>Helicobacteraceae</taxon>
        <taxon>Helicobacter</taxon>
    </lineage>
</organism>
<dbReference type="PROSITE" id="PS01292">
    <property type="entry name" value="UPF0036"/>
    <property type="match status" value="1"/>
</dbReference>
<dbReference type="Pfam" id="PF22505">
    <property type="entry name" value="RNase_J_b_CASP"/>
    <property type="match status" value="1"/>
</dbReference>
<keyword evidence="8 9" id="KW-0694">RNA-binding</keyword>
<reference evidence="13 14" key="1">
    <citation type="journal article" date="2014" name="Genome Announc.">
        <title>Draft genome sequences of eight enterohepatic helicobacter species isolated from both laboratory and wild rodents.</title>
        <authorList>
            <person name="Sheh A."/>
            <person name="Shen Z."/>
            <person name="Fox J.G."/>
        </authorList>
    </citation>
    <scope>NUCLEOTIDE SEQUENCE [LARGE SCALE GENOMIC DNA]</scope>
    <source>
        <strain evidence="13 14">ST1</strain>
    </source>
</reference>
<dbReference type="Pfam" id="PF07521">
    <property type="entry name" value="RMMBL"/>
    <property type="match status" value="1"/>
</dbReference>
<accession>A0A377PTI5</accession>
<comment type="function">
    <text evidence="9">An RNase that has 5'-3' exonuclease and possibly endonuclease activity. Involved in maturation of rRNA and in some organisms also mRNA maturation and/or decay.</text>
</comment>
<dbReference type="OrthoDB" id="9770211at2"/>
<comment type="subunit">
    <text evidence="9">Homodimer, may be a subunit of the RNA degradosome.</text>
</comment>
<dbReference type="EMBL" id="UGJE01000002">
    <property type="protein sequence ID" value="STQ85927.1"/>
    <property type="molecule type" value="Genomic_DNA"/>
</dbReference>
<comment type="similarity">
    <text evidence="9">Belongs to the metallo-beta-lactamase superfamily. RNA-metabolizing metallo-beta-lactamase-like family. Bacterial RNase J subfamily.</text>
</comment>
<dbReference type="GO" id="GO:0004534">
    <property type="term" value="F:5'-3' RNA exonuclease activity"/>
    <property type="evidence" value="ECO:0007669"/>
    <property type="project" value="UniProtKB-UniRule"/>
</dbReference>
<dbReference type="PANTHER" id="PTHR43694:SF1">
    <property type="entry name" value="RIBONUCLEASE J"/>
    <property type="match status" value="1"/>
</dbReference>
<gene>
    <name evidence="9" type="primary">rnj</name>
    <name evidence="13" type="ORF">LS73_001980</name>
    <name evidence="12" type="ORF">NCTC12714_00717</name>
</gene>
<dbReference type="InterPro" id="IPR042173">
    <property type="entry name" value="RNase_J_2"/>
</dbReference>
<dbReference type="EC" id="3.1.-.-" evidence="9"/>
<evidence type="ECO:0000256" key="1">
    <source>
        <dbReference type="ARBA" id="ARBA00022490"/>
    </source>
</evidence>
<keyword evidence="1 9" id="KW-0963">Cytoplasm</keyword>
<reference evidence="12 15" key="2">
    <citation type="submission" date="2018-06" db="EMBL/GenBank/DDBJ databases">
        <authorList>
            <consortium name="Pathogen Informatics"/>
            <person name="Doyle S."/>
        </authorList>
    </citation>
    <scope>NUCLEOTIDE SEQUENCE [LARGE SCALE GENOMIC DNA]</scope>
    <source>
        <strain evidence="12 15">NCTC12714</strain>
    </source>
</reference>
<evidence type="ECO:0000256" key="7">
    <source>
        <dbReference type="ARBA" id="ARBA00022839"/>
    </source>
</evidence>
<dbReference type="InterPro" id="IPR011108">
    <property type="entry name" value="RMMBL"/>
</dbReference>
<dbReference type="EMBL" id="JRPD02000003">
    <property type="protein sequence ID" value="TLE01076.1"/>
    <property type="molecule type" value="Genomic_DNA"/>
</dbReference>
<comment type="subcellular location">
    <subcellularLocation>
        <location evidence="9">Cytoplasm</location>
    </subcellularLocation>
</comment>
<keyword evidence="3" id="KW-0479">Metal-binding</keyword>
<evidence type="ECO:0000256" key="8">
    <source>
        <dbReference type="ARBA" id="ARBA00022884"/>
    </source>
</evidence>
<dbReference type="InterPro" id="IPR030854">
    <property type="entry name" value="RNase_J_bac"/>
</dbReference>
<name>A0A377PTI5_9HELI</name>
<dbReference type="GO" id="GO:0005737">
    <property type="term" value="C:cytoplasm"/>
    <property type="evidence" value="ECO:0007669"/>
    <property type="project" value="UniProtKB-SubCell"/>
</dbReference>
<dbReference type="SMART" id="SM00849">
    <property type="entry name" value="Lactamase_B"/>
    <property type="match status" value="1"/>
</dbReference>
<evidence type="ECO:0000313" key="12">
    <source>
        <dbReference type="EMBL" id="STQ85927.1"/>
    </source>
</evidence>
<sequence>MNINNQDNLSGNKNPKEQKDHDGIQKTPKTSSNRMGDGEYKKKTSEVNQDREQDVRQNHKRIAKDSRDTIKRKNFNTQFKLDKDNGNIKQNLESHTYNRKWVGENKYAVKNKNKINDRHEDGTRKVQIPGEKGNLFFHKDLKRGVEANAKIQKGSLNPHTKLNLETSAKVRITPIGGLGEIGGNMTVIETENCAIVIDIGMSFPDESMPGVDILIPDFHYIESIKHKIIAVLITHAHEDHIGAVPYFYKRFQFPLYGTPLSIGLVGSKFDEHNLKKCKELFHIVEKRKPVVIGDFEVEWIHITHSIIDSSALAIRTEAGVIIHTGDFKIDHTPIDNLPTDLHRLAHYGEQGVMLLLSDSTNSHKSGVTPSEASIGPTFDSLFKNATGRVIMSTFSSNIHRVYQAIHYGIKHNRKVAVIGRSMEKNLEISRELGYVDLPSNVFIETHEVSQHPDEEILIVTTGSQGESMSALYRMASDEHRHIKIKPTDMIILSAKAIPGNEGSVSAVINLIMKAGAKVAYQDFSDIHVSGHAAQEEQKLMLRLIKPKFFLPVHGEYNHIAKHKQTAIACGVLEKNIYLMEDGDQIEVNPNYMRKIKSVRTGKTYVDNQANRILHDDVINERSLLANDGIFILTLHINKEKQIILEHRINVFGIIGSSEENEFSKFIMDNVRAHLANVKIGVFKDSKGLESSLFNFLRKLLVKKFKKHPAILINVLFGILEESKQNHNFDSNHIPKLQEKEKHDKQLEVIFNDNGGFSSL</sequence>
<dbReference type="PANTHER" id="PTHR43694">
    <property type="entry name" value="RIBONUCLEASE J"/>
    <property type="match status" value="1"/>
</dbReference>
<dbReference type="InterPro" id="IPR004613">
    <property type="entry name" value="RNase_J"/>
</dbReference>
<dbReference type="Pfam" id="PF00753">
    <property type="entry name" value="Lactamase_B"/>
    <property type="match status" value="1"/>
</dbReference>
<evidence type="ECO:0000313" key="13">
    <source>
        <dbReference type="EMBL" id="TLE01076.1"/>
    </source>
</evidence>
<evidence type="ECO:0000313" key="14">
    <source>
        <dbReference type="Proteomes" id="UP000029922"/>
    </source>
</evidence>
<feature type="binding site" evidence="9">
    <location>
        <begin position="527"/>
        <end position="531"/>
    </location>
    <ligand>
        <name>substrate</name>
    </ligand>
</feature>
<dbReference type="Gene3D" id="3.10.20.580">
    <property type="match status" value="1"/>
</dbReference>
<dbReference type="SUPFAM" id="SSF56281">
    <property type="entry name" value="Metallo-hydrolase/oxidoreductase"/>
    <property type="match status" value="1"/>
</dbReference>
<dbReference type="InterPro" id="IPR055132">
    <property type="entry name" value="RNase_J_b_CASP"/>
</dbReference>
<feature type="compositionally biased region" description="Basic and acidic residues" evidence="10">
    <location>
        <begin position="36"/>
        <end position="69"/>
    </location>
</feature>
<dbReference type="InterPro" id="IPR001279">
    <property type="entry name" value="Metallo-B-lactamas"/>
</dbReference>
<evidence type="ECO:0000256" key="5">
    <source>
        <dbReference type="ARBA" id="ARBA00022801"/>
    </source>
</evidence>
<dbReference type="GO" id="GO:0003723">
    <property type="term" value="F:RNA binding"/>
    <property type="evidence" value="ECO:0007669"/>
    <property type="project" value="UniProtKB-UniRule"/>
</dbReference>
<dbReference type="GO" id="GO:0006364">
    <property type="term" value="P:rRNA processing"/>
    <property type="evidence" value="ECO:0007669"/>
    <property type="project" value="UniProtKB-UniRule"/>
</dbReference>
<dbReference type="RefSeq" id="WP_081955530.1">
    <property type="nucleotide sequence ID" value="NZ_FZML01000005.1"/>
</dbReference>
<dbReference type="HAMAP" id="MF_01491">
    <property type="entry name" value="RNase_J_bact"/>
    <property type="match status" value="1"/>
</dbReference>
<dbReference type="Gene3D" id="3.40.50.10710">
    <property type="entry name" value="Metallo-hydrolase/oxidoreductase"/>
    <property type="match status" value="1"/>
</dbReference>
<evidence type="ECO:0000256" key="2">
    <source>
        <dbReference type="ARBA" id="ARBA00022722"/>
    </source>
</evidence>
<dbReference type="GO" id="GO:0004521">
    <property type="term" value="F:RNA endonuclease activity"/>
    <property type="evidence" value="ECO:0007669"/>
    <property type="project" value="UniProtKB-UniRule"/>
</dbReference>
<keyword evidence="5 9" id="KW-0378">Hydrolase</keyword>
<evidence type="ECO:0000256" key="10">
    <source>
        <dbReference type="SAM" id="MobiDB-lite"/>
    </source>
</evidence>
<evidence type="ECO:0000259" key="11">
    <source>
        <dbReference type="SMART" id="SM00849"/>
    </source>
</evidence>
<feature type="compositionally biased region" description="Basic and acidic residues" evidence="10">
    <location>
        <begin position="14"/>
        <end position="24"/>
    </location>
</feature>
<dbReference type="InterPro" id="IPR041636">
    <property type="entry name" value="RNase_J_C"/>
</dbReference>
<dbReference type="GO" id="GO:0008270">
    <property type="term" value="F:zinc ion binding"/>
    <property type="evidence" value="ECO:0007669"/>
    <property type="project" value="InterPro"/>
</dbReference>
<keyword evidence="2 9" id="KW-0540">Nuclease</keyword>
<dbReference type="Pfam" id="PF17770">
    <property type="entry name" value="RNase_J_C"/>
    <property type="match status" value="1"/>
</dbReference>
<dbReference type="InterPro" id="IPR036866">
    <property type="entry name" value="RibonucZ/Hydroxyglut_hydro"/>
</dbReference>
<dbReference type="Gene3D" id="3.60.15.10">
    <property type="entry name" value="Ribonuclease Z/Hydroxyacylglutathione hydrolase-like"/>
    <property type="match status" value="1"/>
</dbReference>
<protein>
    <recommendedName>
        <fullName evidence="9">Ribonuclease J</fullName>
        <shortName evidence="9">RNase J</shortName>
        <ecNumber evidence="9">3.1.-.-</ecNumber>
    </recommendedName>
</protein>
<evidence type="ECO:0000256" key="6">
    <source>
        <dbReference type="ARBA" id="ARBA00022833"/>
    </source>
</evidence>